<organism evidence="4 5">
    <name type="scientific">Moraxella catarrhalis</name>
    <name type="common">Branhamella catarrhalis</name>
    <dbReference type="NCBI Taxonomy" id="480"/>
    <lineage>
        <taxon>Bacteria</taxon>
        <taxon>Pseudomonadati</taxon>
        <taxon>Pseudomonadota</taxon>
        <taxon>Gammaproteobacteria</taxon>
        <taxon>Moraxellales</taxon>
        <taxon>Moraxellaceae</taxon>
        <taxon>Moraxella</taxon>
    </lineage>
</organism>
<dbReference type="InterPro" id="IPR036420">
    <property type="entry name" value="BRCT_dom_sf"/>
</dbReference>
<protein>
    <submittedName>
        <fullName evidence="4">DNA polymerase III, epsilon subunit related 3'-5' exonuclease</fullName>
    </submittedName>
</protein>
<keyword evidence="2 4" id="KW-0378">Hydrolase</keyword>
<evidence type="ECO:0000256" key="2">
    <source>
        <dbReference type="ARBA" id="ARBA00022839"/>
    </source>
</evidence>
<dbReference type="RefSeq" id="WP_064610707.1">
    <property type="nucleotide sequence ID" value="NZ_LXHB01000049.1"/>
</dbReference>
<dbReference type="PATRIC" id="fig|480.237.peg.1180"/>
<dbReference type="InterPro" id="IPR036397">
    <property type="entry name" value="RNaseH_sf"/>
</dbReference>
<dbReference type="EMBL" id="LXHC01000006">
    <property type="protein sequence ID" value="OAU97553.1"/>
    <property type="molecule type" value="Genomic_DNA"/>
</dbReference>
<dbReference type="InterPro" id="IPR012337">
    <property type="entry name" value="RNaseH-like_sf"/>
</dbReference>
<dbReference type="OrthoDB" id="5497329at2"/>
<evidence type="ECO:0000256" key="1">
    <source>
        <dbReference type="ARBA" id="ARBA00022722"/>
    </source>
</evidence>
<dbReference type="PANTHER" id="PTHR30231:SF42">
    <property type="entry name" value="EXONUCLEASE"/>
    <property type="match status" value="1"/>
</dbReference>
<reference evidence="4 5" key="1">
    <citation type="journal article" date="2016" name="Genome Biol. Evol.">
        <title>Comparative Genomic Analyses of the Moraxella catarrhalis Serosensitive and Seroresistant Lineages Demonstrate Their Independent Evolution.</title>
        <authorList>
            <person name="Earl J.P."/>
            <person name="de Vries S.P."/>
            <person name="Ahmed A."/>
            <person name="Powell E."/>
            <person name="Schultz M.P."/>
            <person name="Hermans P.W."/>
            <person name="Hill D.J."/>
            <person name="Zhou Z."/>
            <person name="Constantinidou C.I."/>
            <person name="Hu F.Z."/>
            <person name="Bootsma H.J."/>
            <person name="Ehrlich G.D."/>
        </authorList>
    </citation>
    <scope>NUCLEOTIDE SEQUENCE [LARGE SCALE GENOMIC DNA]</scope>
    <source>
        <strain evidence="4 5">Z7542</strain>
    </source>
</reference>
<dbReference type="GO" id="GO:0005829">
    <property type="term" value="C:cytosol"/>
    <property type="evidence" value="ECO:0007669"/>
    <property type="project" value="TreeGrafter"/>
</dbReference>
<comment type="caution">
    <text evidence="4">The sequence shown here is derived from an EMBL/GenBank/DDBJ whole genome shotgun (WGS) entry which is preliminary data.</text>
</comment>
<dbReference type="Gene3D" id="3.40.50.10190">
    <property type="entry name" value="BRCT domain"/>
    <property type="match status" value="1"/>
</dbReference>
<dbReference type="Pfam" id="PF00929">
    <property type="entry name" value="RNase_T"/>
    <property type="match status" value="1"/>
</dbReference>
<dbReference type="SMART" id="SM00479">
    <property type="entry name" value="EXOIII"/>
    <property type="match status" value="1"/>
</dbReference>
<dbReference type="InterPro" id="IPR001357">
    <property type="entry name" value="BRCT_dom"/>
</dbReference>
<dbReference type="AlphaFoldDB" id="A0A198UM33"/>
<dbReference type="GO" id="GO:0008408">
    <property type="term" value="F:3'-5' exonuclease activity"/>
    <property type="evidence" value="ECO:0007669"/>
    <property type="project" value="TreeGrafter"/>
</dbReference>
<dbReference type="Proteomes" id="UP000078228">
    <property type="component" value="Unassembled WGS sequence"/>
</dbReference>
<gene>
    <name evidence="4" type="ORF">AO384_0589</name>
</gene>
<dbReference type="Pfam" id="PF00533">
    <property type="entry name" value="BRCT"/>
    <property type="match status" value="1"/>
</dbReference>
<keyword evidence="5" id="KW-1185">Reference proteome</keyword>
<dbReference type="SUPFAM" id="SSF52113">
    <property type="entry name" value="BRCT domain"/>
    <property type="match status" value="1"/>
</dbReference>
<sequence length="284" mass="31892">MANRFAVVDVETANSDVSSICQIGIVVYENGRLTESWSSLVNPQTDFDWMNIFVHGIDEDMVADAPTLDELKPTLERLFTDTVVCSYSAFDRRAIGKNYPEMVQNYPWLDIMRVARYTWREKFFNHGYGLANVTETLGIMMDKHHDALSDAKAAAEVLLQATATENRTPHDWIDAVRYRAPKLPTRDEQAINEDGDYIGSVCVFTGELSLVRSEATRLANDAGFAVAPSVTKKTTHLIVGVQDPTKLKGSQKSSKERKALELTQKGQNIVFLTEQDFFDIIQSD</sequence>
<dbReference type="SUPFAM" id="SSF53098">
    <property type="entry name" value="Ribonuclease H-like"/>
    <property type="match status" value="1"/>
</dbReference>
<dbReference type="PANTHER" id="PTHR30231">
    <property type="entry name" value="DNA POLYMERASE III SUBUNIT EPSILON"/>
    <property type="match status" value="1"/>
</dbReference>
<dbReference type="InterPro" id="IPR013520">
    <property type="entry name" value="Ribonucl_H"/>
</dbReference>
<name>A0A198UM33_MORCA</name>
<evidence type="ECO:0000313" key="4">
    <source>
        <dbReference type="EMBL" id="OAU97553.1"/>
    </source>
</evidence>
<feature type="domain" description="Exonuclease" evidence="3">
    <location>
        <begin position="4"/>
        <end position="167"/>
    </location>
</feature>
<evidence type="ECO:0000313" key="5">
    <source>
        <dbReference type="Proteomes" id="UP000078228"/>
    </source>
</evidence>
<accession>A0A198UM33</accession>
<evidence type="ECO:0000259" key="3">
    <source>
        <dbReference type="SMART" id="SM00479"/>
    </source>
</evidence>
<dbReference type="CDD" id="cd17748">
    <property type="entry name" value="BRCT_DNA_ligase_like"/>
    <property type="match status" value="1"/>
</dbReference>
<proteinExistence type="predicted"/>
<keyword evidence="2 4" id="KW-0269">Exonuclease</keyword>
<dbReference type="Gene3D" id="3.30.420.10">
    <property type="entry name" value="Ribonuclease H-like superfamily/Ribonuclease H"/>
    <property type="match status" value="1"/>
</dbReference>
<dbReference type="GO" id="GO:0006259">
    <property type="term" value="P:DNA metabolic process"/>
    <property type="evidence" value="ECO:0007669"/>
    <property type="project" value="UniProtKB-ARBA"/>
</dbReference>
<dbReference type="GO" id="GO:0003676">
    <property type="term" value="F:nucleic acid binding"/>
    <property type="evidence" value="ECO:0007669"/>
    <property type="project" value="InterPro"/>
</dbReference>
<keyword evidence="1" id="KW-0540">Nuclease</keyword>